<dbReference type="STRING" id="264462.Bd1703"/>
<dbReference type="EMBL" id="BX842650">
    <property type="protein sequence ID" value="CAE79573.1"/>
    <property type="molecule type" value="Genomic_DNA"/>
</dbReference>
<reference evidence="1 2" key="1">
    <citation type="journal article" date="2004" name="Science">
        <title>A predator unmasked: life cycle of Bdellovibrio bacteriovorus from a genomic perspective.</title>
        <authorList>
            <person name="Rendulic S."/>
            <person name="Jagtap P."/>
            <person name="Rosinus A."/>
            <person name="Eppinger M."/>
            <person name="Baar C."/>
            <person name="Lanz C."/>
            <person name="Keller H."/>
            <person name="Lambert C."/>
            <person name="Evans K.J."/>
            <person name="Goesmann A."/>
            <person name="Meyer F."/>
            <person name="Sockett R.E."/>
            <person name="Schuster S.C."/>
        </authorList>
    </citation>
    <scope>NUCLEOTIDE SEQUENCE [LARGE SCALE GENOMIC DNA]</scope>
    <source>
        <strain evidence="2">ATCC 15356 / DSM 50701 / NCIMB 9529 / HD100</strain>
    </source>
</reference>
<accession>Q6MMD2</accession>
<protein>
    <recommendedName>
        <fullName evidence="3">Outer membrane protein beta-barrel domain-containing protein</fullName>
    </recommendedName>
</protein>
<evidence type="ECO:0000313" key="1">
    <source>
        <dbReference type="EMBL" id="CAE79573.1"/>
    </source>
</evidence>
<dbReference type="HOGENOM" id="CLU_128779_0_0_7"/>
<name>Q6MMD2_BDEBA</name>
<organism evidence="1 2">
    <name type="scientific">Bdellovibrio bacteriovorus (strain ATCC 15356 / DSM 50701 / NCIMB 9529 / HD100)</name>
    <dbReference type="NCBI Taxonomy" id="264462"/>
    <lineage>
        <taxon>Bacteria</taxon>
        <taxon>Pseudomonadati</taxon>
        <taxon>Bdellovibrionota</taxon>
        <taxon>Bdellovibrionia</taxon>
        <taxon>Bdellovibrionales</taxon>
        <taxon>Pseudobdellovibrionaceae</taxon>
        <taxon>Bdellovibrio</taxon>
    </lineage>
</organism>
<keyword evidence="2" id="KW-1185">Reference proteome</keyword>
<sequence length="147" mass="15593">MSLSMMITTSNALADNAIGIVLGDPSGISGRASLDGQHSIEGALAYATGDHSGLHIHATYLWDRARTFAVQGGGPIEMYYGLGVRLINFNKGEHDGELAIGPRAPLGLLYNINNPDIEIFGELSVAVDLTPETDVDLDVGIGVRLRF</sequence>
<dbReference type="KEGG" id="bba:Bd1703"/>
<dbReference type="AlphaFoldDB" id="Q6MMD2"/>
<gene>
    <name evidence="1" type="ordered locus">Bd1703</name>
</gene>
<dbReference type="Proteomes" id="UP000008080">
    <property type="component" value="Chromosome"/>
</dbReference>
<proteinExistence type="predicted"/>
<dbReference type="eggNOG" id="ENOG5032WVJ">
    <property type="taxonomic scope" value="Bacteria"/>
</dbReference>
<evidence type="ECO:0008006" key="3">
    <source>
        <dbReference type="Google" id="ProtNLM"/>
    </source>
</evidence>
<evidence type="ECO:0000313" key="2">
    <source>
        <dbReference type="Proteomes" id="UP000008080"/>
    </source>
</evidence>